<accession>A0A645JLN7</accession>
<protein>
    <submittedName>
        <fullName evidence="1">Uncharacterized protein</fullName>
    </submittedName>
</protein>
<sequence>MGNPEAPVAVGTAGAVHFCVTSKTAEVLDGQNGKAGTALPQTADEMVTGWALRASLLPLIAEARVIDIF</sequence>
<gene>
    <name evidence="1" type="ORF">SDC9_212098</name>
</gene>
<name>A0A645JLN7_9ZZZZ</name>
<evidence type="ECO:0000313" key="1">
    <source>
        <dbReference type="EMBL" id="MPN64326.1"/>
    </source>
</evidence>
<dbReference type="EMBL" id="VSSQ01145034">
    <property type="protein sequence ID" value="MPN64326.1"/>
    <property type="molecule type" value="Genomic_DNA"/>
</dbReference>
<dbReference type="AlphaFoldDB" id="A0A645JLN7"/>
<comment type="caution">
    <text evidence="1">The sequence shown here is derived from an EMBL/GenBank/DDBJ whole genome shotgun (WGS) entry which is preliminary data.</text>
</comment>
<proteinExistence type="predicted"/>
<reference evidence="1" key="1">
    <citation type="submission" date="2019-08" db="EMBL/GenBank/DDBJ databases">
        <authorList>
            <person name="Kucharzyk K."/>
            <person name="Murdoch R.W."/>
            <person name="Higgins S."/>
            <person name="Loffler F."/>
        </authorList>
    </citation>
    <scope>NUCLEOTIDE SEQUENCE</scope>
</reference>
<organism evidence="1">
    <name type="scientific">bioreactor metagenome</name>
    <dbReference type="NCBI Taxonomy" id="1076179"/>
    <lineage>
        <taxon>unclassified sequences</taxon>
        <taxon>metagenomes</taxon>
        <taxon>ecological metagenomes</taxon>
    </lineage>
</organism>